<keyword evidence="2" id="KW-1185">Reference proteome</keyword>
<reference evidence="1 2" key="1">
    <citation type="journal article" date="2014" name="PLoS Genet.">
        <title>Analysis of the Phlebiopsis gigantea genome, transcriptome and secretome provides insight into its pioneer colonization strategies of wood.</title>
        <authorList>
            <person name="Hori C."/>
            <person name="Ishida T."/>
            <person name="Igarashi K."/>
            <person name="Samejima M."/>
            <person name="Suzuki H."/>
            <person name="Master E."/>
            <person name="Ferreira P."/>
            <person name="Ruiz-Duenas F.J."/>
            <person name="Held B."/>
            <person name="Canessa P."/>
            <person name="Larrondo L.F."/>
            <person name="Schmoll M."/>
            <person name="Druzhinina I.S."/>
            <person name="Kubicek C.P."/>
            <person name="Gaskell J.A."/>
            <person name="Kersten P."/>
            <person name="St John F."/>
            <person name="Glasner J."/>
            <person name="Sabat G."/>
            <person name="Splinter BonDurant S."/>
            <person name="Syed K."/>
            <person name="Yadav J."/>
            <person name="Mgbeahuruike A.C."/>
            <person name="Kovalchuk A."/>
            <person name="Asiegbu F.O."/>
            <person name="Lackner G."/>
            <person name="Hoffmeister D."/>
            <person name="Rencoret J."/>
            <person name="Gutierrez A."/>
            <person name="Sun H."/>
            <person name="Lindquist E."/>
            <person name="Barry K."/>
            <person name="Riley R."/>
            <person name="Grigoriev I.V."/>
            <person name="Henrissat B."/>
            <person name="Kues U."/>
            <person name="Berka R.M."/>
            <person name="Martinez A.T."/>
            <person name="Covert S.F."/>
            <person name="Blanchette R.A."/>
            <person name="Cullen D."/>
        </authorList>
    </citation>
    <scope>NUCLEOTIDE SEQUENCE [LARGE SCALE GENOMIC DNA]</scope>
    <source>
        <strain evidence="1 2">11061_1 CR5-6</strain>
    </source>
</reference>
<dbReference type="HOGENOM" id="CLU_2321173_0_0_1"/>
<name>A0A0C3PAQ0_PHLG1</name>
<gene>
    <name evidence="1" type="ORF">PHLGIDRAFT_122944</name>
</gene>
<dbReference type="EMBL" id="KN840724">
    <property type="protein sequence ID" value="KIP01903.1"/>
    <property type="molecule type" value="Genomic_DNA"/>
</dbReference>
<proteinExistence type="predicted"/>
<evidence type="ECO:0000313" key="2">
    <source>
        <dbReference type="Proteomes" id="UP000053257"/>
    </source>
</evidence>
<dbReference type="OrthoDB" id="10250730at2759"/>
<organism evidence="1 2">
    <name type="scientific">Phlebiopsis gigantea (strain 11061_1 CR5-6)</name>
    <name type="common">White-rot fungus</name>
    <name type="synonym">Peniophora gigantea</name>
    <dbReference type="NCBI Taxonomy" id="745531"/>
    <lineage>
        <taxon>Eukaryota</taxon>
        <taxon>Fungi</taxon>
        <taxon>Dikarya</taxon>
        <taxon>Basidiomycota</taxon>
        <taxon>Agaricomycotina</taxon>
        <taxon>Agaricomycetes</taxon>
        <taxon>Polyporales</taxon>
        <taxon>Phanerochaetaceae</taxon>
        <taxon>Phlebiopsis</taxon>
    </lineage>
</organism>
<protein>
    <submittedName>
        <fullName evidence="1">Uncharacterized protein</fullName>
    </submittedName>
</protein>
<dbReference type="Proteomes" id="UP000053257">
    <property type="component" value="Unassembled WGS sequence"/>
</dbReference>
<evidence type="ECO:0000313" key="1">
    <source>
        <dbReference type="EMBL" id="KIP01903.1"/>
    </source>
</evidence>
<sequence>MDDQVYRLPRQTHKNTRRSRLRAYKRAIGEFSSYHSFYLADSPGNLVGHLGVAARIASDTLIFFPGDTYHNCLGHDPGERSISEYVHQAIAAARVVPQD</sequence>
<accession>A0A0C3PAQ0</accession>
<dbReference type="AlphaFoldDB" id="A0A0C3PAQ0"/>